<gene>
    <name evidence="1" type="ORF">BELL_0137g00150</name>
</gene>
<proteinExistence type="predicted"/>
<evidence type="ECO:0000313" key="2">
    <source>
        <dbReference type="Proteomes" id="UP000297229"/>
    </source>
</evidence>
<comment type="caution">
    <text evidence="1">The sequence shown here is derived from an EMBL/GenBank/DDBJ whole genome shotgun (WGS) entry which is preliminary data.</text>
</comment>
<dbReference type="Proteomes" id="UP000297229">
    <property type="component" value="Unassembled WGS sequence"/>
</dbReference>
<reference evidence="1 2" key="1">
    <citation type="submission" date="2017-12" db="EMBL/GenBank/DDBJ databases">
        <title>Comparative genomics of Botrytis spp.</title>
        <authorList>
            <person name="Valero-Jimenez C.A."/>
            <person name="Tapia P."/>
            <person name="Veloso J."/>
            <person name="Silva-Moreno E."/>
            <person name="Staats M."/>
            <person name="Valdes J.H."/>
            <person name="Van Kan J.A.L."/>
        </authorList>
    </citation>
    <scope>NUCLEOTIDE SEQUENCE [LARGE SCALE GENOMIC DNA]</scope>
    <source>
        <strain evidence="1 2">Be9601</strain>
    </source>
</reference>
<protein>
    <submittedName>
        <fullName evidence="1">Uncharacterized protein</fullName>
    </submittedName>
</protein>
<accession>A0A4Z1JSM8</accession>
<evidence type="ECO:0000313" key="1">
    <source>
        <dbReference type="EMBL" id="TGO76789.1"/>
    </source>
</evidence>
<organism evidence="1 2">
    <name type="scientific">Botrytis elliptica</name>
    <dbReference type="NCBI Taxonomy" id="278938"/>
    <lineage>
        <taxon>Eukaryota</taxon>
        <taxon>Fungi</taxon>
        <taxon>Dikarya</taxon>
        <taxon>Ascomycota</taxon>
        <taxon>Pezizomycotina</taxon>
        <taxon>Leotiomycetes</taxon>
        <taxon>Helotiales</taxon>
        <taxon>Sclerotiniaceae</taxon>
        <taxon>Botrytis</taxon>
    </lineage>
</organism>
<sequence>MSFRGFLAQPDGARIKAPKVTGTMDLEELNARAHPEFKRALEANDTIKLRRTSPVEVWRRQKRQRQDLARRLRKANISTNGYGLTNEEMKTYRESPDKFQNILAAHAASGVIPYLVDLRISFATYTRLLCDRYALSDIICNRESNPDPESLPIGDSLLTSLIFLELWSRLQPPFSSQREPNTTIDKWIENIKEQNFALRESTKWGRLCELHEQLTVDQTDFYAPRHDSLDSLDFDSE</sequence>
<name>A0A4Z1JSM8_9HELO</name>
<dbReference type="OrthoDB" id="3474233at2759"/>
<keyword evidence="2" id="KW-1185">Reference proteome</keyword>
<dbReference type="AlphaFoldDB" id="A0A4Z1JSM8"/>
<dbReference type="EMBL" id="PQXM01000136">
    <property type="protein sequence ID" value="TGO76789.1"/>
    <property type="molecule type" value="Genomic_DNA"/>
</dbReference>